<proteinExistence type="predicted"/>
<comment type="caution">
    <text evidence="2">The sequence shown here is derived from an EMBL/GenBank/DDBJ whole genome shotgun (WGS) entry which is preliminary data.</text>
</comment>
<dbReference type="InterPro" id="IPR004875">
    <property type="entry name" value="DDE_SF_endonuclease_dom"/>
</dbReference>
<evidence type="ECO:0000313" key="3">
    <source>
        <dbReference type="Proteomes" id="UP001177744"/>
    </source>
</evidence>
<evidence type="ECO:0000313" key="2">
    <source>
        <dbReference type="EMBL" id="KAK1340942.1"/>
    </source>
</evidence>
<gene>
    <name evidence="2" type="ORF">QTO34_017341</name>
</gene>
<sequence>MPHQTFIARQRRELLDLSQKVLWDNASGHPEPHEFNSKGIKVVYLPPNTKSLFQPLDQGVIGPLTFALRCRPTQQEDDKDEVKAFMRIQLHLKNTPLRLPPPPLGRLAGAPLQSAPILGQYQLPVTEKRPWARAQSVPMSVPIPGSVWMGEEHARGGSTEEVAPLLLQLHSPAMSPVSGAR</sequence>
<accession>A0AA40I0U3</accession>
<evidence type="ECO:0000259" key="1">
    <source>
        <dbReference type="Pfam" id="PF03184"/>
    </source>
</evidence>
<name>A0AA40I0U3_CNENI</name>
<feature type="non-terminal residue" evidence="2">
    <location>
        <position position="181"/>
    </location>
</feature>
<dbReference type="AlphaFoldDB" id="A0AA40I0U3"/>
<dbReference type="Pfam" id="PF03184">
    <property type="entry name" value="DDE_1"/>
    <property type="match status" value="1"/>
</dbReference>
<feature type="domain" description="DDE-1" evidence="1">
    <location>
        <begin position="22"/>
        <end position="67"/>
    </location>
</feature>
<dbReference type="GO" id="GO:0003676">
    <property type="term" value="F:nucleic acid binding"/>
    <property type="evidence" value="ECO:0007669"/>
    <property type="project" value="InterPro"/>
</dbReference>
<organism evidence="2 3">
    <name type="scientific">Cnephaeus nilssonii</name>
    <name type="common">Northern bat</name>
    <name type="synonym">Eptesicus nilssonii</name>
    <dbReference type="NCBI Taxonomy" id="3371016"/>
    <lineage>
        <taxon>Eukaryota</taxon>
        <taxon>Metazoa</taxon>
        <taxon>Chordata</taxon>
        <taxon>Craniata</taxon>
        <taxon>Vertebrata</taxon>
        <taxon>Euteleostomi</taxon>
        <taxon>Mammalia</taxon>
        <taxon>Eutheria</taxon>
        <taxon>Laurasiatheria</taxon>
        <taxon>Chiroptera</taxon>
        <taxon>Yangochiroptera</taxon>
        <taxon>Vespertilionidae</taxon>
        <taxon>Cnephaeus</taxon>
    </lineage>
</organism>
<protein>
    <recommendedName>
        <fullName evidence="1">DDE-1 domain-containing protein</fullName>
    </recommendedName>
</protein>
<reference evidence="2" key="1">
    <citation type="submission" date="2023-06" db="EMBL/GenBank/DDBJ databases">
        <title>Reference genome for the Northern bat (Eptesicus nilssonii), a most northern bat species.</title>
        <authorList>
            <person name="Laine V.N."/>
            <person name="Pulliainen A.T."/>
            <person name="Lilley T.M."/>
        </authorList>
    </citation>
    <scope>NUCLEOTIDE SEQUENCE</scope>
    <source>
        <strain evidence="2">BLF_Eptnil</strain>
        <tissue evidence="2">Kidney</tissue>
    </source>
</reference>
<dbReference type="EMBL" id="JAULJE010000007">
    <property type="protein sequence ID" value="KAK1340942.1"/>
    <property type="molecule type" value="Genomic_DNA"/>
</dbReference>
<keyword evidence="3" id="KW-1185">Reference proteome</keyword>
<dbReference type="Proteomes" id="UP001177744">
    <property type="component" value="Unassembled WGS sequence"/>
</dbReference>